<dbReference type="EMBL" id="JAAVTK010000019">
    <property type="protein sequence ID" value="NKI91565.1"/>
    <property type="molecule type" value="Genomic_DNA"/>
</dbReference>
<evidence type="ECO:0000313" key="2">
    <source>
        <dbReference type="Proteomes" id="UP000717634"/>
    </source>
</evidence>
<accession>A0ABX1HMX4</accession>
<proteinExistence type="predicted"/>
<protein>
    <submittedName>
        <fullName evidence="1">House-cleaning noncanonical NTP pyrophosphatase (MazG superfamily)</fullName>
    </submittedName>
</protein>
<keyword evidence="2" id="KW-1185">Reference proteome</keyword>
<gene>
    <name evidence="1" type="ORF">HBN54_004185</name>
</gene>
<evidence type="ECO:0000313" key="1">
    <source>
        <dbReference type="EMBL" id="NKI91565.1"/>
    </source>
</evidence>
<dbReference type="CDD" id="cd11532">
    <property type="entry name" value="NTP-PPase_COG4997"/>
    <property type="match status" value="1"/>
</dbReference>
<organism evidence="1 2">
    <name type="scientific">Hymenobacter artigasi</name>
    <dbReference type="NCBI Taxonomy" id="2719616"/>
    <lineage>
        <taxon>Bacteria</taxon>
        <taxon>Pseudomonadati</taxon>
        <taxon>Bacteroidota</taxon>
        <taxon>Cytophagia</taxon>
        <taxon>Cytophagales</taxon>
        <taxon>Hymenobacteraceae</taxon>
        <taxon>Hymenobacter</taxon>
    </lineage>
</organism>
<dbReference type="Proteomes" id="UP000717634">
    <property type="component" value="Unassembled WGS sequence"/>
</dbReference>
<dbReference type="SUPFAM" id="SSF101386">
    <property type="entry name" value="all-alpha NTP pyrophosphatases"/>
    <property type="match status" value="1"/>
</dbReference>
<comment type="caution">
    <text evidence="1">The sequence shown here is derived from an EMBL/GenBank/DDBJ whole genome shotgun (WGS) entry which is preliminary data.</text>
</comment>
<dbReference type="InterPro" id="IPR038735">
    <property type="entry name" value="MSMEG_1276-like_NTP-PPase_dom"/>
</dbReference>
<name>A0ABX1HMX4_9BACT</name>
<sequence>MPYPKLVRDRIPVIIAESGRQCRTTVLTKPVFLVALRAKLVEEALEVQAAMSEELLTELADVLEVVEALLTTYGFTQAQVHAVQQQRRQTRGGFESRRQLEWVGE</sequence>
<reference evidence="1 2" key="1">
    <citation type="submission" date="2020-03" db="EMBL/GenBank/DDBJ databases">
        <title>Genomic Encyclopedia of Type Strains, Phase IV (KMG-V): Genome sequencing to study the core and pangenomes of soil and plant-associated prokaryotes.</title>
        <authorList>
            <person name="Whitman W."/>
        </authorList>
    </citation>
    <scope>NUCLEOTIDE SEQUENCE [LARGE SCALE GENOMIC DNA]</scope>
    <source>
        <strain evidence="1 2">1B</strain>
    </source>
</reference>
<dbReference type="RefSeq" id="WP_168675129.1">
    <property type="nucleotide sequence ID" value="NZ_JAAVTK010000019.1"/>
</dbReference>